<reference evidence="2 3" key="1">
    <citation type="submission" date="2012-10" db="EMBL/GenBank/DDBJ databases">
        <authorList>
            <person name="Harkins D.M."/>
            <person name="Durkin A.S."/>
            <person name="Brinkac L.M."/>
            <person name="Haft D.H."/>
            <person name="Selengut J.D."/>
            <person name="Sanka R."/>
            <person name="DePew J."/>
            <person name="Purushe J."/>
            <person name="Whelen A.C."/>
            <person name="Vinetz J.M."/>
            <person name="Sutton G.G."/>
            <person name="Nierman W.C."/>
            <person name="Fouts D.E."/>
        </authorList>
    </citation>
    <scope>NUCLEOTIDE SEQUENCE [LARGE SCALE GENOMIC DNA]</scope>
    <source>
        <strain evidence="2 3">2006001853</strain>
    </source>
</reference>
<protein>
    <submittedName>
        <fullName evidence="2">Uncharacterized protein</fullName>
    </submittedName>
</protein>
<organism evidence="2 3">
    <name type="scientific">Leptospira weilii str. 2006001853</name>
    <dbReference type="NCBI Taxonomy" id="1001589"/>
    <lineage>
        <taxon>Bacteria</taxon>
        <taxon>Pseudomonadati</taxon>
        <taxon>Spirochaetota</taxon>
        <taxon>Spirochaetia</taxon>
        <taxon>Leptospirales</taxon>
        <taxon>Leptospiraceae</taxon>
        <taxon>Leptospira</taxon>
    </lineage>
</organism>
<gene>
    <name evidence="2" type="ORF">LEP1GSC036_4530</name>
</gene>
<feature type="region of interest" description="Disordered" evidence="1">
    <location>
        <begin position="1"/>
        <end position="27"/>
    </location>
</feature>
<name>A0A828Z583_9LEPT</name>
<dbReference type="Proteomes" id="UP000001338">
    <property type="component" value="Unassembled WGS sequence"/>
</dbReference>
<dbReference type="EMBL" id="AFLV02000036">
    <property type="protein sequence ID" value="EKR64805.1"/>
    <property type="molecule type" value="Genomic_DNA"/>
</dbReference>
<accession>A0A828Z583</accession>
<comment type="caution">
    <text evidence="2">The sequence shown here is derived from an EMBL/GenBank/DDBJ whole genome shotgun (WGS) entry which is preliminary data.</text>
</comment>
<evidence type="ECO:0000256" key="1">
    <source>
        <dbReference type="SAM" id="MobiDB-lite"/>
    </source>
</evidence>
<sequence>MTGEKGEMGMGKEGEGRPKQRLHSPMKVSLKKKLKSLNII</sequence>
<evidence type="ECO:0000313" key="2">
    <source>
        <dbReference type="EMBL" id="EKR64805.1"/>
    </source>
</evidence>
<proteinExistence type="predicted"/>
<dbReference type="AlphaFoldDB" id="A0A828Z583"/>
<evidence type="ECO:0000313" key="3">
    <source>
        <dbReference type="Proteomes" id="UP000001338"/>
    </source>
</evidence>
<feature type="compositionally biased region" description="Basic and acidic residues" evidence="1">
    <location>
        <begin position="1"/>
        <end position="18"/>
    </location>
</feature>